<evidence type="ECO:0000259" key="1">
    <source>
        <dbReference type="Pfam" id="PF02036"/>
    </source>
</evidence>
<dbReference type="Proteomes" id="UP001321473">
    <property type="component" value="Unassembled WGS sequence"/>
</dbReference>
<dbReference type="InterPro" id="IPR003033">
    <property type="entry name" value="SCP2_sterol-bd_dom"/>
</dbReference>
<protein>
    <recommendedName>
        <fullName evidence="1">SCP2 domain-containing protein</fullName>
    </recommendedName>
</protein>
<dbReference type="SUPFAM" id="SSF55718">
    <property type="entry name" value="SCP-like"/>
    <property type="match status" value="1"/>
</dbReference>
<comment type="caution">
    <text evidence="2">The sequence shown here is derived from an EMBL/GenBank/DDBJ whole genome shotgun (WGS) entry which is preliminary data.</text>
</comment>
<evidence type="ECO:0000313" key="2">
    <source>
        <dbReference type="EMBL" id="KAK8780654.1"/>
    </source>
</evidence>
<gene>
    <name evidence="2" type="ORF">V5799_018005</name>
</gene>
<keyword evidence="3" id="KW-1185">Reference proteome</keyword>
<feature type="domain" description="SCP2" evidence="1">
    <location>
        <begin position="88"/>
        <end position="184"/>
    </location>
</feature>
<dbReference type="EMBL" id="JARKHS020008569">
    <property type="protein sequence ID" value="KAK8780654.1"/>
    <property type="molecule type" value="Genomic_DNA"/>
</dbReference>
<dbReference type="AlphaFoldDB" id="A0AAQ4F0H7"/>
<accession>A0AAQ4F0H7</accession>
<name>A0AAQ4F0H7_AMBAM</name>
<reference evidence="2 3" key="1">
    <citation type="journal article" date="2023" name="Arcadia Sci">
        <title>De novo assembly of a long-read Amblyomma americanum tick genome.</title>
        <authorList>
            <person name="Chou S."/>
            <person name="Poskanzer K.E."/>
            <person name="Rollins M."/>
            <person name="Thuy-Boun P.S."/>
        </authorList>
    </citation>
    <scope>NUCLEOTIDE SEQUENCE [LARGE SCALE GENOMIC DNA]</scope>
    <source>
        <strain evidence="2">F_SG_1</strain>
        <tissue evidence="2">Salivary glands</tissue>
    </source>
</reference>
<proteinExistence type="predicted"/>
<organism evidence="2 3">
    <name type="scientific">Amblyomma americanum</name>
    <name type="common">Lone star tick</name>
    <dbReference type="NCBI Taxonomy" id="6943"/>
    <lineage>
        <taxon>Eukaryota</taxon>
        <taxon>Metazoa</taxon>
        <taxon>Ecdysozoa</taxon>
        <taxon>Arthropoda</taxon>
        <taxon>Chelicerata</taxon>
        <taxon>Arachnida</taxon>
        <taxon>Acari</taxon>
        <taxon>Parasitiformes</taxon>
        <taxon>Ixodida</taxon>
        <taxon>Ixodoidea</taxon>
        <taxon>Ixodidae</taxon>
        <taxon>Amblyomminae</taxon>
        <taxon>Amblyomma</taxon>
    </lineage>
</organism>
<dbReference type="InterPro" id="IPR036527">
    <property type="entry name" value="SCP2_sterol-bd_dom_sf"/>
</dbReference>
<evidence type="ECO:0000313" key="3">
    <source>
        <dbReference type="Proteomes" id="UP001321473"/>
    </source>
</evidence>
<dbReference type="Gene3D" id="3.30.1050.10">
    <property type="entry name" value="SCP2 sterol-binding domain"/>
    <property type="match status" value="1"/>
</dbReference>
<sequence length="189" mass="20604">MMDICYKHLLVIRPRKVARVVKTAEPSNPLTPVMSALKSALGFPSEHTKIQTSVPSGPGGLHAVPASPSEPQFEQLVQVLHQLALFAAQQEEFQGVYATYGLQIHGGTKDGITVHICFDQGNVELIRGSDLGSRRKADVTLRLSADDLTLILCGKESPMQVYMGGRIQVEGDWSCLRRFMGVIDKCSNG</sequence>
<dbReference type="Pfam" id="PF02036">
    <property type="entry name" value="SCP2"/>
    <property type="match status" value="1"/>
</dbReference>